<keyword evidence="8" id="KW-0479">Metal-binding</keyword>
<dbReference type="SUPFAM" id="SSF56672">
    <property type="entry name" value="DNA/RNA polymerases"/>
    <property type="match status" value="1"/>
</dbReference>
<dbReference type="Pfam" id="PF08284">
    <property type="entry name" value="RVP_2"/>
    <property type="match status" value="1"/>
</dbReference>
<dbReference type="GO" id="GO:0004519">
    <property type="term" value="F:endonuclease activity"/>
    <property type="evidence" value="ECO:0007669"/>
    <property type="project" value="UniProtKB-KW"/>
</dbReference>
<dbReference type="CDD" id="cd00303">
    <property type="entry name" value="retropepsin_like"/>
    <property type="match status" value="1"/>
</dbReference>
<dbReference type="Pfam" id="PF00078">
    <property type="entry name" value="RVT_1"/>
    <property type="match status" value="1"/>
</dbReference>
<dbReference type="InterPro" id="IPR001878">
    <property type="entry name" value="Znf_CCHC"/>
</dbReference>
<keyword evidence="4" id="KW-0540">Nuclease</keyword>
<dbReference type="Gene3D" id="3.10.10.10">
    <property type="entry name" value="HIV Type 1 Reverse Transcriptase, subunit A, domain 1"/>
    <property type="match status" value="1"/>
</dbReference>
<keyword evidence="8" id="KW-0863">Zinc-finger</keyword>
<protein>
    <submittedName>
        <fullName evidence="13">Uncharacterized protein LOC113787766</fullName>
    </submittedName>
</protein>
<dbReference type="SMART" id="SM00343">
    <property type="entry name" value="ZnF_C2HC"/>
    <property type="match status" value="1"/>
</dbReference>
<dbReference type="GO" id="GO:0003676">
    <property type="term" value="F:nucleic acid binding"/>
    <property type="evidence" value="ECO:0007669"/>
    <property type="project" value="InterPro"/>
</dbReference>
<keyword evidence="7" id="KW-0695">RNA-directed DNA polymerase</keyword>
<dbReference type="InterPro" id="IPR021109">
    <property type="entry name" value="Peptidase_aspartic_dom_sf"/>
</dbReference>
<reference evidence="12" key="1">
    <citation type="journal article" date="2013" name="Nat. Biotechnol.">
        <title>Draft genome sequence of chickpea (Cicer arietinum) provides a resource for trait improvement.</title>
        <authorList>
            <person name="Varshney R.K."/>
            <person name="Song C."/>
            <person name="Saxena R.K."/>
            <person name="Azam S."/>
            <person name="Yu S."/>
            <person name="Sharpe A.G."/>
            <person name="Cannon S."/>
            <person name="Baek J."/>
            <person name="Rosen B.D."/>
            <person name="Tar'an B."/>
            <person name="Millan T."/>
            <person name="Zhang X."/>
            <person name="Ramsay L.D."/>
            <person name="Iwata A."/>
            <person name="Wang Y."/>
            <person name="Nelson W."/>
            <person name="Farmer A.D."/>
            <person name="Gaur P.M."/>
            <person name="Soderlund C."/>
            <person name="Penmetsa R.V."/>
            <person name="Xu C."/>
            <person name="Bharti A.K."/>
            <person name="He W."/>
            <person name="Winter P."/>
            <person name="Zhao S."/>
            <person name="Hane J.K."/>
            <person name="Carrasquilla-Garcia N."/>
            <person name="Condie J.A."/>
            <person name="Upadhyaya H.D."/>
            <person name="Luo M.C."/>
            <person name="Thudi M."/>
            <person name="Gowda C.L."/>
            <person name="Singh N.P."/>
            <person name="Lichtenzveig J."/>
            <person name="Gali K.K."/>
            <person name="Rubio J."/>
            <person name="Nadarajan N."/>
            <person name="Dolezel J."/>
            <person name="Bansal K.C."/>
            <person name="Xu X."/>
            <person name="Edwards D."/>
            <person name="Zhang G."/>
            <person name="Kahl G."/>
            <person name="Gil J."/>
            <person name="Singh K.B."/>
            <person name="Datta S.K."/>
            <person name="Jackson S.A."/>
            <person name="Wang J."/>
            <person name="Cook D.R."/>
        </authorList>
    </citation>
    <scope>NUCLEOTIDE SEQUENCE [LARGE SCALE GENOMIC DNA]</scope>
    <source>
        <strain evidence="12">cv. CDC Frontier</strain>
    </source>
</reference>
<dbReference type="GO" id="GO:0006508">
    <property type="term" value="P:proteolysis"/>
    <property type="evidence" value="ECO:0007669"/>
    <property type="project" value="UniProtKB-KW"/>
</dbReference>
<evidence type="ECO:0000256" key="1">
    <source>
        <dbReference type="ARBA" id="ARBA00022670"/>
    </source>
</evidence>
<proteinExistence type="predicted"/>
<evidence type="ECO:0000256" key="8">
    <source>
        <dbReference type="PROSITE-ProRule" id="PRU00047"/>
    </source>
</evidence>
<dbReference type="Pfam" id="PF03732">
    <property type="entry name" value="Retrotrans_gag"/>
    <property type="match status" value="1"/>
</dbReference>
<keyword evidence="8" id="KW-0862">Zinc</keyword>
<dbReference type="FunFam" id="3.10.10.10:FF:000007">
    <property type="entry name" value="Retrovirus-related Pol polyprotein from transposon 17.6-like Protein"/>
    <property type="match status" value="1"/>
</dbReference>
<evidence type="ECO:0000256" key="2">
    <source>
        <dbReference type="ARBA" id="ARBA00022679"/>
    </source>
</evidence>
<dbReference type="RefSeq" id="XP_027192723.1">
    <property type="nucleotide sequence ID" value="XM_027336922.1"/>
</dbReference>
<dbReference type="Gene3D" id="4.10.60.10">
    <property type="entry name" value="Zinc finger, CCHC-type"/>
    <property type="match status" value="1"/>
</dbReference>
<dbReference type="InterPro" id="IPR005162">
    <property type="entry name" value="Retrotrans_gag_dom"/>
</dbReference>
<dbReference type="InterPro" id="IPR043502">
    <property type="entry name" value="DNA/RNA_pol_sf"/>
</dbReference>
<dbReference type="PANTHER" id="PTHR24559:SF444">
    <property type="entry name" value="REVERSE TRANSCRIPTASE DOMAIN-CONTAINING PROTEIN"/>
    <property type="match status" value="1"/>
</dbReference>
<dbReference type="GO" id="GO:0008270">
    <property type="term" value="F:zinc ion binding"/>
    <property type="evidence" value="ECO:0007669"/>
    <property type="project" value="UniProtKB-KW"/>
</dbReference>
<keyword evidence="6" id="KW-0378">Hydrolase</keyword>
<feature type="domain" description="CCHC-type" evidence="10">
    <location>
        <begin position="245"/>
        <end position="259"/>
    </location>
</feature>
<dbReference type="OrthoDB" id="1701144at2759"/>
<gene>
    <name evidence="13" type="primary">LOC113787766</name>
</gene>
<keyword evidence="1" id="KW-0645">Protease</keyword>
<reference evidence="13" key="2">
    <citation type="submission" date="2025-08" db="UniProtKB">
        <authorList>
            <consortium name="RefSeq"/>
        </authorList>
    </citation>
    <scope>IDENTIFICATION</scope>
    <source>
        <tissue evidence="13">Etiolated seedlings</tissue>
    </source>
</reference>
<evidence type="ECO:0000256" key="3">
    <source>
        <dbReference type="ARBA" id="ARBA00022695"/>
    </source>
</evidence>
<dbReference type="Proteomes" id="UP000087171">
    <property type="component" value="Chromosome Ca7"/>
</dbReference>
<dbReference type="GO" id="GO:0008233">
    <property type="term" value="F:peptidase activity"/>
    <property type="evidence" value="ECO:0007669"/>
    <property type="project" value="UniProtKB-KW"/>
</dbReference>
<dbReference type="PROSITE" id="PS50158">
    <property type="entry name" value="ZF_CCHC"/>
    <property type="match status" value="1"/>
</dbReference>
<feature type="compositionally biased region" description="Acidic residues" evidence="9">
    <location>
        <begin position="30"/>
        <end position="40"/>
    </location>
</feature>
<keyword evidence="3" id="KW-0548">Nucleotidyltransferase</keyword>
<feature type="compositionally biased region" description="Basic residues" evidence="9">
    <location>
        <begin position="12"/>
        <end position="24"/>
    </location>
</feature>
<keyword evidence="2" id="KW-0808">Transferase</keyword>
<evidence type="ECO:0000256" key="9">
    <source>
        <dbReference type="SAM" id="MobiDB-lite"/>
    </source>
</evidence>
<evidence type="ECO:0000313" key="13">
    <source>
        <dbReference type="RefSeq" id="XP_027192723.1"/>
    </source>
</evidence>
<evidence type="ECO:0000313" key="12">
    <source>
        <dbReference type="Proteomes" id="UP000087171"/>
    </source>
</evidence>
<evidence type="ECO:0000256" key="7">
    <source>
        <dbReference type="ARBA" id="ARBA00022918"/>
    </source>
</evidence>
<evidence type="ECO:0000259" key="11">
    <source>
        <dbReference type="PROSITE" id="PS50878"/>
    </source>
</evidence>
<dbReference type="Gene3D" id="2.40.70.10">
    <property type="entry name" value="Acid Proteases"/>
    <property type="match status" value="1"/>
</dbReference>
<keyword evidence="12" id="KW-1185">Reference proteome</keyword>
<evidence type="ECO:0000256" key="4">
    <source>
        <dbReference type="ARBA" id="ARBA00022722"/>
    </source>
</evidence>
<dbReference type="STRING" id="3827.A0A3Q7XW50"/>
<sequence>MKSKFPNLEKGKHQRKDSKPKKKSLMATWDDYDESSDDEEQANLDLMKKLRIMAEGSRRNLAPEDMPCTNRQKVAFAAHLLKGGAEYWWMSAKTYLQTQGTHMNWEQFEVAYLDKYYPKIARRQKELEFVHLQQGDMSIVEYVAKFEELARFSPHAQYAPIEEWKINQFEWGFRHEIRGNIGHMELTNYSTIVHKSYIAEDNLKKVKTPQGKGKQVQTSSSPRAKKCLKCGRDHGGECLVGKQVCYYCKQPGHMAPFCPIRQKQAKSNPNKSNTGRVFALNAKRGMNHNLITGIGFINEIPLIVMFDIGASHSFISSDFVLQHNLPVLEMPFPLVVSTASKNSIETSLVCHQCPITLKVIIPPEVSQLEETKYPSLTNSFVLFQCLINGVQGVLLLLSSISGSEMDLSNIPVVSEFEDVFPEDVTSLPLEREIESSIDLVPRTGPISIAPYRMSPLELNELKNQLEDLITKQFIRPSVSPWGAPVLLVTKKDGSMRLCIDYRKLNKVTIKNKYPMPRIDDLLDHLGGATVFSKIDWRSRYHQIRIKLDDVPKTAFRTRYGHYEFLVMPFGVTNAPTVFMDYMNRIFRPYLDKFVIVFIDDILIYSKTP</sequence>
<dbReference type="AlphaFoldDB" id="A0A3Q7XW50"/>
<evidence type="ECO:0000259" key="10">
    <source>
        <dbReference type="PROSITE" id="PS50158"/>
    </source>
</evidence>
<accession>A0A3Q7XW50</accession>
<dbReference type="InterPro" id="IPR000477">
    <property type="entry name" value="RT_dom"/>
</dbReference>
<dbReference type="GO" id="GO:0003964">
    <property type="term" value="F:RNA-directed DNA polymerase activity"/>
    <property type="evidence" value="ECO:0007669"/>
    <property type="project" value="UniProtKB-KW"/>
</dbReference>
<dbReference type="CDD" id="cd01647">
    <property type="entry name" value="RT_LTR"/>
    <property type="match status" value="1"/>
</dbReference>
<organism evidence="12 13">
    <name type="scientific">Cicer arietinum</name>
    <name type="common">Chickpea</name>
    <name type="synonym">Garbanzo</name>
    <dbReference type="NCBI Taxonomy" id="3827"/>
    <lineage>
        <taxon>Eukaryota</taxon>
        <taxon>Viridiplantae</taxon>
        <taxon>Streptophyta</taxon>
        <taxon>Embryophyta</taxon>
        <taxon>Tracheophyta</taxon>
        <taxon>Spermatophyta</taxon>
        <taxon>Magnoliopsida</taxon>
        <taxon>eudicotyledons</taxon>
        <taxon>Gunneridae</taxon>
        <taxon>Pentapetalae</taxon>
        <taxon>rosids</taxon>
        <taxon>fabids</taxon>
        <taxon>Fabales</taxon>
        <taxon>Fabaceae</taxon>
        <taxon>Papilionoideae</taxon>
        <taxon>50 kb inversion clade</taxon>
        <taxon>NPAAA clade</taxon>
        <taxon>Hologalegina</taxon>
        <taxon>IRL clade</taxon>
        <taxon>Cicereae</taxon>
        <taxon>Cicer</taxon>
    </lineage>
</organism>
<dbReference type="InterPro" id="IPR053134">
    <property type="entry name" value="RNA-dir_DNA_polymerase"/>
</dbReference>
<evidence type="ECO:0000256" key="6">
    <source>
        <dbReference type="ARBA" id="ARBA00022801"/>
    </source>
</evidence>
<evidence type="ECO:0000256" key="5">
    <source>
        <dbReference type="ARBA" id="ARBA00022759"/>
    </source>
</evidence>
<keyword evidence="5" id="KW-0255">Endonuclease</keyword>
<feature type="domain" description="Reverse transcriptase" evidence="11">
    <location>
        <begin position="469"/>
        <end position="608"/>
    </location>
</feature>
<feature type="region of interest" description="Disordered" evidence="9">
    <location>
        <begin position="1"/>
        <end position="40"/>
    </location>
</feature>
<dbReference type="PANTHER" id="PTHR24559">
    <property type="entry name" value="TRANSPOSON TY3-I GAG-POL POLYPROTEIN"/>
    <property type="match status" value="1"/>
</dbReference>
<name>A0A3Q7XW50_CICAR</name>
<dbReference type="PROSITE" id="PS50878">
    <property type="entry name" value="RT_POL"/>
    <property type="match status" value="1"/>
</dbReference>